<comment type="catalytic activity">
    <reaction evidence="6">
        <text>isochorismate + 2-oxoglutarate + H(+) = 5-enolpyruvoyl-6-hydroxy-2-succinyl-cyclohex-3-ene-1-carboxylate + CO2</text>
        <dbReference type="Rhea" id="RHEA:25593"/>
        <dbReference type="ChEBI" id="CHEBI:15378"/>
        <dbReference type="ChEBI" id="CHEBI:16526"/>
        <dbReference type="ChEBI" id="CHEBI:16810"/>
        <dbReference type="ChEBI" id="CHEBI:29780"/>
        <dbReference type="ChEBI" id="CHEBI:58818"/>
        <dbReference type="EC" id="2.2.1.9"/>
    </reaction>
</comment>
<dbReference type="AlphaFoldDB" id="A0A1T4YRL5"/>
<keyword evidence="3 6" id="KW-0460">Magnesium</keyword>
<evidence type="ECO:0000256" key="2">
    <source>
        <dbReference type="ARBA" id="ARBA00022723"/>
    </source>
</evidence>
<dbReference type="Gene3D" id="3.40.50.1220">
    <property type="entry name" value="TPP-binding domain"/>
    <property type="match status" value="1"/>
</dbReference>
<proteinExistence type="inferred from homology"/>
<dbReference type="EMBL" id="FUYE01000016">
    <property type="protein sequence ID" value="SKB04370.1"/>
    <property type="molecule type" value="Genomic_DNA"/>
</dbReference>
<dbReference type="Pfam" id="PF02776">
    <property type="entry name" value="TPP_enzyme_N"/>
    <property type="match status" value="1"/>
</dbReference>
<dbReference type="GO" id="GO:0070204">
    <property type="term" value="F:2-succinyl-5-enolpyruvyl-6-hydroxy-3-cyclohexene-1-carboxylic-acid synthase activity"/>
    <property type="evidence" value="ECO:0007669"/>
    <property type="project" value="UniProtKB-UniRule"/>
</dbReference>
<dbReference type="OrthoDB" id="9791859at2"/>
<dbReference type="PANTHER" id="PTHR42916:SF1">
    <property type="entry name" value="PROTEIN PHYLLO, CHLOROPLASTIC"/>
    <property type="match status" value="1"/>
</dbReference>
<dbReference type="PIRSF" id="PIRSF004983">
    <property type="entry name" value="MenD"/>
    <property type="match status" value="1"/>
</dbReference>
<reference evidence="9" key="1">
    <citation type="submission" date="2017-02" db="EMBL/GenBank/DDBJ databases">
        <authorList>
            <person name="Varghese N."/>
            <person name="Submissions S."/>
        </authorList>
    </citation>
    <scope>NUCLEOTIDE SEQUENCE [LARGE SCALE GENOMIC DNA]</scope>
    <source>
        <strain evidence="9">ATCC 700200</strain>
    </source>
</reference>
<comment type="subunit">
    <text evidence="6">Homodimer.</text>
</comment>
<dbReference type="UniPathway" id="UPA00079"/>
<feature type="domain" description="Thiamine pyrophosphate enzyme N-terminal TPP-binding" evidence="7">
    <location>
        <begin position="8"/>
        <end position="119"/>
    </location>
</feature>
<evidence type="ECO:0000313" key="9">
    <source>
        <dbReference type="Proteomes" id="UP000190774"/>
    </source>
</evidence>
<evidence type="ECO:0000259" key="7">
    <source>
        <dbReference type="Pfam" id="PF02776"/>
    </source>
</evidence>
<name>A0A1T4YRL5_9BACT</name>
<keyword evidence="6" id="KW-0474">Menaquinone biosynthesis</keyword>
<dbReference type="NCBIfam" id="TIGR00173">
    <property type="entry name" value="menD"/>
    <property type="match status" value="1"/>
</dbReference>
<comment type="cofactor">
    <cofactor evidence="6">
        <name>Mg(2+)</name>
        <dbReference type="ChEBI" id="CHEBI:18420"/>
    </cofactor>
    <cofactor evidence="6">
        <name>Mn(2+)</name>
        <dbReference type="ChEBI" id="CHEBI:29035"/>
    </cofactor>
</comment>
<dbReference type="Proteomes" id="UP000190774">
    <property type="component" value="Unassembled WGS sequence"/>
</dbReference>
<dbReference type="UniPathway" id="UPA01057">
    <property type="reaction ID" value="UER00164"/>
</dbReference>
<dbReference type="PANTHER" id="PTHR42916">
    <property type="entry name" value="2-SUCCINYL-5-ENOLPYRUVYL-6-HYDROXY-3-CYCLOHEXENE-1-CARBOXYLATE SYNTHASE"/>
    <property type="match status" value="1"/>
</dbReference>
<evidence type="ECO:0000313" key="8">
    <source>
        <dbReference type="EMBL" id="SKB04370.1"/>
    </source>
</evidence>
<evidence type="ECO:0000256" key="1">
    <source>
        <dbReference type="ARBA" id="ARBA00022679"/>
    </source>
</evidence>
<comment type="function">
    <text evidence="6">Catalyzes the thiamine diphosphate-dependent decarboxylation of 2-oxoglutarate and the subsequent addition of the resulting succinic semialdehyde-thiamine pyrophosphate anion to isochorismate to yield 2-succinyl-5-enolpyruvyl-6-hydroxy-3-cyclohexene-1-carboxylate (SEPHCHC).</text>
</comment>
<evidence type="ECO:0000256" key="5">
    <source>
        <dbReference type="ARBA" id="ARBA00023211"/>
    </source>
</evidence>
<keyword evidence="5 6" id="KW-0464">Manganese</keyword>
<comment type="pathway">
    <text evidence="6">Quinol/quinone metabolism; 1,4-dihydroxy-2-naphthoate biosynthesis; 1,4-dihydroxy-2-naphthoate from chorismate: step 2/7.</text>
</comment>
<comment type="pathway">
    <text evidence="6">Quinol/quinone metabolism; menaquinone biosynthesis.</text>
</comment>
<dbReference type="InterPro" id="IPR029061">
    <property type="entry name" value="THDP-binding"/>
</dbReference>
<dbReference type="HAMAP" id="MF_01659">
    <property type="entry name" value="MenD"/>
    <property type="match status" value="1"/>
</dbReference>
<dbReference type="InterPro" id="IPR004433">
    <property type="entry name" value="MenaQ_synth_MenD"/>
</dbReference>
<keyword evidence="2 6" id="KW-0479">Metal-binding</keyword>
<keyword evidence="1 6" id="KW-0808">Transferase</keyword>
<dbReference type="EC" id="2.2.1.9" evidence="6"/>
<gene>
    <name evidence="6" type="primary">menD</name>
    <name evidence="8" type="ORF">SAMN02745166_04053</name>
</gene>
<keyword evidence="4 6" id="KW-0786">Thiamine pyrophosphate</keyword>
<dbReference type="GO" id="GO:0030145">
    <property type="term" value="F:manganese ion binding"/>
    <property type="evidence" value="ECO:0007669"/>
    <property type="project" value="UniProtKB-UniRule"/>
</dbReference>
<evidence type="ECO:0000256" key="3">
    <source>
        <dbReference type="ARBA" id="ARBA00022842"/>
    </source>
</evidence>
<sequence>MNTLIVRSLLTALARMGVAEVCVAAGARNAPIIAALTESEGVKLWNFFEERSAAFFAIGRILADKAPVAVLTTSGTASAELLPAVIEAHYQGLPLVLITADRPRRYRGTGAPQAIEQKDLFGPYVSACLDVEVGASLSWPTRIGPRPLHINICLDEPLATNLSGIDFLAHHGPGTPKQPASPAFALANEPTAVLASGLSVSEAEEAAPLLAKLGLPVMAEATSNLWGKWPNRPKLDHLLYPAGESHLTALDAQQILRIGGVPTATWWRELENHPEIHVTNITRLPFPGLARRERVQTLPWSCLAEMGRYQLPPAIVASQVPDIQAALSDHPLSEPGWMRELAMHIPDGSQVFLGNSLPIREFNLGVGFIHPQVEFLANRGANGIDGLVSTWLGTSAIVRESWLILGDLSALYDLAAPWIMAQLPKANRRLVVINNGGGKIFARVKSLRGLSREARHIIENRHRVHFGPWAEMWGLGYLKVTHPDQLDDLPEGPLLIEVIPDAEQTDTFYSKLA</sequence>
<organism evidence="8 9">
    <name type="scientific">Prosthecobacter debontii</name>
    <dbReference type="NCBI Taxonomy" id="48467"/>
    <lineage>
        <taxon>Bacteria</taxon>
        <taxon>Pseudomonadati</taxon>
        <taxon>Verrucomicrobiota</taxon>
        <taxon>Verrucomicrobiia</taxon>
        <taxon>Verrucomicrobiales</taxon>
        <taxon>Verrucomicrobiaceae</taxon>
        <taxon>Prosthecobacter</taxon>
    </lineage>
</organism>
<dbReference type="Gene3D" id="3.40.50.970">
    <property type="match status" value="2"/>
</dbReference>
<accession>A0A1T4YRL5</accession>
<comment type="similarity">
    <text evidence="6">Belongs to the TPP enzyme family. MenD subfamily.</text>
</comment>
<dbReference type="InterPro" id="IPR012001">
    <property type="entry name" value="Thiamin_PyroP_enz_TPP-bd_dom"/>
</dbReference>
<evidence type="ECO:0000256" key="4">
    <source>
        <dbReference type="ARBA" id="ARBA00023052"/>
    </source>
</evidence>
<protein>
    <recommendedName>
        <fullName evidence="6">2-succinyl-5-enolpyruvyl-6-hydroxy-3-cyclohexene-1-carboxylate synthase</fullName>
        <shortName evidence="6">SEPHCHC synthase</shortName>
        <ecNumber evidence="6">2.2.1.9</ecNumber>
    </recommendedName>
    <alternativeName>
        <fullName evidence="6">Menaquinone biosynthesis protein MenD</fullName>
    </alternativeName>
</protein>
<dbReference type="GO" id="GO:0030976">
    <property type="term" value="F:thiamine pyrophosphate binding"/>
    <property type="evidence" value="ECO:0007669"/>
    <property type="project" value="UniProtKB-UniRule"/>
</dbReference>
<dbReference type="SUPFAM" id="SSF52518">
    <property type="entry name" value="Thiamin diphosphate-binding fold (THDP-binding)"/>
    <property type="match status" value="2"/>
</dbReference>
<dbReference type="RefSeq" id="WP_078815200.1">
    <property type="nucleotide sequence ID" value="NZ_FUYE01000016.1"/>
</dbReference>
<keyword evidence="9" id="KW-1185">Reference proteome</keyword>
<dbReference type="GO" id="GO:0000287">
    <property type="term" value="F:magnesium ion binding"/>
    <property type="evidence" value="ECO:0007669"/>
    <property type="project" value="UniProtKB-UniRule"/>
</dbReference>
<dbReference type="STRING" id="48467.SAMN02745166_04053"/>
<dbReference type="GO" id="GO:0009234">
    <property type="term" value="P:menaquinone biosynthetic process"/>
    <property type="evidence" value="ECO:0007669"/>
    <property type="project" value="UniProtKB-UniRule"/>
</dbReference>
<comment type="cofactor">
    <cofactor evidence="6">
        <name>thiamine diphosphate</name>
        <dbReference type="ChEBI" id="CHEBI:58937"/>
    </cofactor>
    <text evidence="6">Binds 1 thiamine pyrophosphate per subunit.</text>
</comment>
<evidence type="ECO:0000256" key="6">
    <source>
        <dbReference type="HAMAP-Rule" id="MF_01659"/>
    </source>
</evidence>